<dbReference type="EMBL" id="AZCT01000002">
    <property type="protein sequence ID" value="KRK13198.1"/>
    <property type="molecule type" value="Genomic_DNA"/>
</dbReference>
<comment type="caution">
    <text evidence="5">The sequence shown here is derived from an EMBL/GenBank/DDBJ whole genome shotgun (WGS) entry which is preliminary data.</text>
</comment>
<dbReference type="InterPro" id="IPR050661">
    <property type="entry name" value="BglG_antiterminators"/>
</dbReference>
<dbReference type="SUPFAM" id="SSF50151">
    <property type="entry name" value="SacY-like RNA-binding domain"/>
    <property type="match status" value="1"/>
</dbReference>
<accession>A0A0R1EW86</accession>
<dbReference type="Gene3D" id="1.10.1790.10">
    <property type="entry name" value="PRD domain"/>
    <property type="match status" value="2"/>
</dbReference>
<dbReference type="PATRIC" id="fig|1423816.3.peg.1456"/>
<evidence type="ECO:0000256" key="2">
    <source>
        <dbReference type="ARBA" id="ARBA00023015"/>
    </source>
</evidence>
<dbReference type="Pfam" id="PF00874">
    <property type="entry name" value="PRD"/>
    <property type="match status" value="2"/>
</dbReference>
<dbReference type="Gene3D" id="2.30.24.10">
    <property type="entry name" value="CAT RNA-binding domain"/>
    <property type="match status" value="1"/>
</dbReference>
<feature type="domain" description="PRD" evidence="4">
    <location>
        <begin position="71"/>
        <end position="176"/>
    </location>
</feature>
<dbReference type="AlphaFoldDB" id="A0A0R1EW86"/>
<gene>
    <name evidence="5" type="ORF">FD51_GL001396</name>
</gene>
<evidence type="ECO:0000256" key="1">
    <source>
        <dbReference type="ARBA" id="ARBA00022737"/>
    </source>
</evidence>
<dbReference type="Proteomes" id="UP000051984">
    <property type="component" value="Unassembled WGS sequence"/>
</dbReference>
<dbReference type="SUPFAM" id="SSF63520">
    <property type="entry name" value="PTS-regulatory domain, PRD"/>
    <property type="match status" value="2"/>
</dbReference>
<dbReference type="SMART" id="SM01061">
    <property type="entry name" value="CAT_RBD"/>
    <property type="match status" value="1"/>
</dbReference>
<organism evidence="5 6">
    <name type="scientific">Lacticaseibacillus zeae DSM 20178 = KCTC 3804</name>
    <dbReference type="NCBI Taxonomy" id="1423816"/>
    <lineage>
        <taxon>Bacteria</taxon>
        <taxon>Bacillati</taxon>
        <taxon>Bacillota</taxon>
        <taxon>Bacilli</taxon>
        <taxon>Lactobacillales</taxon>
        <taxon>Lactobacillaceae</taxon>
        <taxon>Lacticaseibacillus</taxon>
    </lineage>
</organism>
<protein>
    <submittedName>
        <fullName evidence="5">Transcription antiterminator</fullName>
    </submittedName>
</protein>
<dbReference type="InterPro" id="IPR011608">
    <property type="entry name" value="PRD"/>
</dbReference>
<dbReference type="PANTHER" id="PTHR30185">
    <property type="entry name" value="CRYPTIC BETA-GLUCOSIDE BGL OPERON ANTITERMINATOR"/>
    <property type="match status" value="1"/>
</dbReference>
<evidence type="ECO:0000256" key="3">
    <source>
        <dbReference type="ARBA" id="ARBA00023163"/>
    </source>
</evidence>
<feature type="domain" description="PRD" evidence="4">
    <location>
        <begin position="179"/>
        <end position="287"/>
    </location>
</feature>
<dbReference type="InterPro" id="IPR036650">
    <property type="entry name" value="CAT_RNA-bd_dom_sf"/>
</dbReference>
<dbReference type="InterPro" id="IPR004341">
    <property type="entry name" value="CAT_RNA-bd_dom"/>
</dbReference>
<name>A0A0R1EW86_LACZE</name>
<dbReference type="InterPro" id="IPR036634">
    <property type="entry name" value="PRD_sf"/>
</dbReference>
<proteinExistence type="predicted"/>
<evidence type="ECO:0000313" key="6">
    <source>
        <dbReference type="Proteomes" id="UP000051984"/>
    </source>
</evidence>
<dbReference type="PROSITE" id="PS51372">
    <property type="entry name" value="PRD_2"/>
    <property type="match status" value="2"/>
</dbReference>
<keyword evidence="2" id="KW-0805">Transcription regulation</keyword>
<sequence>MFNLKILQVLNNNVLLVEDGHDKQQIVWGKGIGFRLKRGESYFPTEDDHIFRPVAHQDGQWIDTFKELANEIPQSYFELTDSIIALAQSRLNVAFDGHLLVPLTDHIYFAVQRAKSGMVVSNPMLFDVQRLFQKEFQVGQEAVAMIQSHSQVTFSDDEAGFIAMHLIEHELVETNGPVQTVADAMAILSGVNEILGEDYGAKFSESSLAVSRMATHLYYLLLRTQEGKYNDSSESSVRTLLRQLKKQYPHAGKSLGKIIAFIADKVGYRFNDSNQLFLLIHIIHIIE</sequence>
<keyword evidence="1" id="KW-0677">Repeat</keyword>
<dbReference type="Pfam" id="PF03123">
    <property type="entry name" value="CAT_RBD"/>
    <property type="match status" value="1"/>
</dbReference>
<dbReference type="GO" id="GO:0003723">
    <property type="term" value="F:RNA binding"/>
    <property type="evidence" value="ECO:0007669"/>
    <property type="project" value="InterPro"/>
</dbReference>
<dbReference type="eggNOG" id="COG3711">
    <property type="taxonomic scope" value="Bacteria"/>
</dbReference>
<evidence type="ECO:0000259" key="4">
    <source>
        <dbReference type="PROSITE" id="PS51372"/>
    </source>
</evidence>
<keyword evidence="3" id="KW-0804">Transcription</keyword>
<reference evidence="5 6" key="1">
    <citation type="journal article" date="2015" name="Genome Announc.">
        <title>Expanding the biotechnology potential of lactobacilli through comparative genomics of 213 strains and associated genera.</title>
        <authorList>
            <person name="Sun Z."/>
            <person name="Harris H.M."/>
            <person name="McCann A."/>
            <person name="Guo C."/>
            <person name="Argimon S."/>
            <person name="Zhang W."/>
            <person name="Yang X."/>
            <person name="Jeffery I.B."/>
            <person name="Cooney J.C."/>
            <person name="Kagawa T.F."/>
            <person name="Liu W."/>
            <person name="Song Y."/>
            <person name="Salvetti E."/>
            <person name="Wrobel A."/>
            <person name="Rasinkangas P."/>
            <person name="Parkhill J."/>
            <person name="Rea M.C."/>
            <person name="O'Sullivan O."/>
            <person name="Ritari J."/>
            <person name="Douillard F.P."/>
            <person name="Paul Ross R."/>
            <person name="Yang R."/>
            <person name="Briner A.E."/>
            <person name="Felis G.E."/>
            <person name="de Vos W.M."/>
            <person name="Barrangou R."/>
            <person name="Klaenhammer T.R."/>
            <person name="Caufield P.W."/>
            <person name="Cui Y."/>
            <person name="Zhang H."/>
            <person name="O'Toole P.W."/>
        </authorList>
    </citation>
    <scope>NUCLEOTIDE SEQUENCE [LARGE SCALE GENOMIC DNA]</scope>
    <source>
        <strain evidence="5 6">DSM 20178</strain>
    </source>
</reference>
<evidence type="ECO:0000313" key="5">
    <source>
        <dbReference type="EMBL" id="KRK13198.1"/>
    </source>
</evidence>
<dbReference type="GO" id="GO:0006355">
    <property type="term" value="P:regulation of DNA-templated transcription"/>
    <property type="evidence" value="ECO:0007669"/>
    <property type="project" value="InterPro"/>
</dbReference>
<dbReference type="PANTHER" id="PTHR30185:SF18">
    <property type="entry name" value="TRANSCRIPTIONAL REGULATOR MTLR"/>
    <property type="match status" value="1"/>
</dbReference>